<comment type="caution">
    <text evidence="2">The sequence shown here is derived from an EMBL/GenBank/DDBJ whole genome shotgun (WGS) entry which is preliminary data.</text>
</comment>
<dbReference type="AlphaFoldDB" id="A0A218W0Z9"/>
<protein>
    <recommendedName>
        <fullName evidence="6">Bowman-Birk serine protease inhibitors family domain-containing protein</fullName>
    </recommendedName>
</protein>
<reference evidence="3 5" key="3">
    <citation type="submission" date="2017-11" db="EMBL/GenBank/DDBJ databases">
        <title>De-novo sequencing of pomegranate (Punica granatum L.) genome.</title>
        <authorList>
            <person name="Akparov Z."/>
            <person name="Amiraslanov A."/>
            <person name="Hajiyeva S."/>
            <person name="Abbasov M."/>
            <person name="Kaur K."/>
            <person name="Hamwieh A."/>
            <person name="Solovyev V."/>
            <person name="Salamov A."/>
            <person name="Braich B."/>
            <person name="Kosarev P."/>
            <person name="Mahmoud A."/>
            <person name="Hajiyev E."/>
            <person name="Babayeva S."/>
            <person name="Izzatullayeva V."/>
            <person name="Mammadov A."/>
            <person name="Mammadov A."/>
            <person name="Sharifova S."/>
            <person name="Ojaghi J."/>
            <person name="Eynullazada K."/>
            <person name="Bayramov B."/>
            <person name="Abdulazimova A."/>
            <person name="Shahmuradov I."/>
        </authorList>
    </citation>
    <scope>NUCLEOTIDE SEQUENCE [LARGE SCALE GENOMIC DNA]</scope>
    <source>
        <strain evidence="3">AG2017</strain>
        <strain evidence="5">cv. AG2017</strain>
        <tissue evidence="3">Leaf</tissue>
    </source>
</reference>
<dbReference type="EMBL" id="PGOL01003342">
    <property type="protein sequence ID" value="PKI41612.1"/>
    <property type="molecule type" value="Genomic_DNA"/>
</dbReference>
<evidence type="ECO:0000313" key="3">
    <source>
        <dbReference type="EMBL" id="PKI41612.1"/>
    </source>
</evidence>
<sequence>MGVRFSQFTCAFLFIFLAIGLGVVQAETLPVPECVLSICSSSKEPCSCCKTPGQPSKLLQCFKDLRTCQVNCSPWNLPPGRLSKLPNRRTMSVPSGF</sequence>
<evidence type="ECO:0000256" key="1">
    <source>
        <dbReference type="SAM" id="SignalP"/>
    </source>
</evidence>
<organism evidence="2 4">
    <name type="scientific">Punica granatum</name>
    <name type="common">Pomegranate</name>
    <dbReference type="NCBI Taxonomy" id="22663"/>
    <lineage>
        <taxon>Eukaryota</taxon>
        <taxon>Viridiplantae</taxon>
        <taxon>Streptophyta</taxon>
        <taxon>Embryophyta</taxon>
        <taxon>Tracheophyta</taxon>
        <taxon>Spermatophyta</taxon>
        <taxon>Magnoliopsida</taxon>
        <taxon>eudicotyledons</taxon>
        <taxon>Gunneridae</taxon>
        <taxon>Pentapetalae</taxon>
        <taxon>rosids</taxon>
        <taxon>malvids</taxon>
        <taxon>Myrtales</taxon>
        <taxon>Lythraceae</taxon>
        <taxon>Punica</taxon>
    </lineage>
</organism>
<name>A0A218W0Z9_PUNGR</name>
<evidence type="ECO:0000313" key="4">
    <source>
        <dbReference type="Proteomes" id="UP000197138"/>
    </source>
</evidence>
<proteinExistence type="predicted"/>
<keyword evidence="1" id="KW-0732">Signal</keyword>
<dbReference type="EMBL" id="MTKT01005554">
    <property type="protein sequence ID" value="OWM66326.1"/>
    <property type="molecule type" value="Genomic_DNA"/>
</dbReference>
<evidence type="ECO:0000313" key="5">
    <source>
        <dbReference type="Proteomes" id="UP000233551"/>
    </source>
</evidence>
<dbReference type="Proteomes" id="UP000197138">
    <property type="component" value="Unassembled WGS sequence"/>
</dbReference>
<reference evidence="4" key="1">
    <citation type="journal article" date="2017" name="Plant J.">
        <title>The pomegranate (Punica granatum L.) genome and the genomics of punicalagin biosynthesis.</title>
        <authorList>
            <person name="Qin G."/>
            <person name="Xu C."/>
            <person name="Ming R."/>
            <person name="Tang H."/>
            <person name="Guyot R."/>
            <person name="Kramer E.M."/>
            <person name="Hu Y."/>
            <person name="Yi X."/>
            <person name="Qi Y."/>
            <person name="Xu X."/>
            <person name="Gao Z."/>
            <person name="Pan H."/>
            <person name="Jian J."/>
            <person name="Tian Y."/>
            <person name="Yue Z."/>
            <person name="Xu Y."/>
        </authorList>
    </citation>
    <scope>NUCLEOTIDE SEQUENCE [LARGE SCALE GENOMIC DNA]</scope>
    <source>
        <strain evidence="4">cv. Dabenzi</strain>
    </source>
</reference>
<evidence type="ECO:0008006" key="6">
    <source>
        <dbReference type="Google" id="ProtNLM"/>
    </source>
</evidence>
<accession>A0A218W0Z9</accession>
<feature type="signal peptide" evidence="1">
    <location>
        <begin position="1"/>
        <end position="26"/>
    </location>
</feature>
<feature type="chain" id="PRO_5014071576" description="Bowman-Birk serine protease inhibitors family domain-containing protein" evidence="1">
    <location>
        <begin position="27"/>
        <end position="97"/>
    </location>
</feature>
<reference evidence="2" key="2">
    <citation type="submission" date="2017-06" db="EMBL/GenBank/DDBJ databases">
        <title>The pomegranate genome and the genomics of punicalagin biosynthesis.</title>
        <authorList>
            <person name="Xu C."/>
        </authorList>
    </citation>
    <scope>NUCLEOTIDE SEQUENCE [LARGE SCALE GENOMIC DNA]</scope>
    <source>
        <tissue evidence="2">Fresh leaf</tissue>
    </source>
</reference>
<evidence type="ECO:0000313" key="2">
    <source>
        <dbReference type="EMBL" id="OWM66326.1"/>
    </source>
</evidence>
<dbReference type="Proteomes" id="UP000233551">
    <property type="component" value="Unassembled WGS sequence"/>
</dbReference>
<gene>
    <name evidence="2" type="ORF">CDL15_Pgr013543</name>
    <name evidence="3" type="ORF">CRG98_038012</name>
</gene>
<keyword evidence="5" id="KW-1185">Reference proteome</keyword>